<organism evidence="1 2">
    <name type="scientific">Heterorhabditis bacteriophora</name>
    <name type="common">Entomopathogenic nematode worm</name>
    <dbReference type="NCBI Taxonomy" id="37862"/>
    <lineage>
        <taxon>Eukaryota</taxon>
        <taxon>Metazoa</taxon>
        <taxon>Ecdysozoa</taxon>
        <taxon>Nematoda</taxon>
        <taxon>Chromadorea</taxon>
        <taxon>Rhabditida</taxon>
        <taxon>Rhabditina</taxon>
        <taxon>Rhabditomorpha</taxon>
        <taxon>Strongyloidea</taxon>
        <taxon>Heterorhabditidae</taxon>
        <taxon>Heterorhabditis</taxon>
    </lineage>
</organism>
<evidence type="ECO:0000313" key="1">
    <source>
        <dbReference type="Proteomes" id="UP000095283"/>
    </source>
</evidence>
<dbReference type="Proteomes" id="UP000095283">
    <property type="component" value="Unplaced"/>
</dbReference>
<accession>A0A1I7XC21</accession>
<dbReference type="WBParaSite" id="Hba_14908">
    <property type="protein sequence ID" value="Hba_14908"/>
    <property type="gene ID" value="Hba_14908"/>
</dbReference>
<proteinExistence type="predicted"/>
<sequence length="67" mass="7517">MTKSQKQITGIGNGLGLSYTNSSKTAISKWDDTCTWDDKIYMDSRVVMILESLTMKKHKTDEAIDSV</sequence>
<protein>
    <submittedName>
        <fullName evidence="2">Phage protein</fullName>
    </submittedName>
</protein>
<evidence type="ECO:0000313" key="2">
    <source>
        <dbReference type="WBParaSite" id="Hba_14908"/>
    </source>
</evidence>
<keyword evidence="1" id="KW-1185">Reference proteome</keyword>
<name>A0A1I7XC21_HETBA</name>
<reference evidence="2" key="1">
    <citation type="submission" date="2016-11" db="UniProtKB">
        <authorList>
            <consortium name="WormBaseParasite"/>
        </authorList>
    </citation>
    <scope>IDENTIFICATION</scope>
</reference>
<dbReference type="AlphaFoldDB" id="A0A1I7XC21"/>